<comment type="caution">
    <text evidence="1">The sequence shown here is derived from an EMBL/GenBank/DDBJ whole genome shotgun (WGS) entry which is preliminary data.</text>
</comment>
<accession>A0ABV3R7Q1</accession>
<proteinExistence type="predicted"/>
<keyword evidence="2" id="KW-1185">Reference proteome</keyword>
<protein>
    <submittedName>
        <fullName evidence="1">Uncharacterized protein</fullName>
    </submittedName>
</protein>
<dbReference type="EMBL" id="JBFNXR010000019">
    <property type="protein sequence ID" value="MEW9854123.1"/>
    <property type="molecule type" value="Genomic_DNA"/>
</dbReference>
<dbReference type="RefSeq" id="WP_367769196.1">
    <property type="nucleotide sequence ID" value="NZ_JBFNXR010000019.1"/>
</dbReference>
<dbReference type="Proteomes" id="UP001556118">
    <property type="component" value="Unassembled WGS sequence"/>
</dbReference>
<evidence type="ECO:0000313" key="1">
    <source>
        <dbReference type="EMBL" id="MEW9854123.1"/>
    </source>
</evidence>
<sequence>MGFLGHVALALAIQALIGASTKSWWAGAGVASAYFIGRELAQAEYRWIEMYGEGLRANMPWWAPFDSRVWPKADQWLDWIAPSGVTACVAWLHGRRSS</sequence>
<organism evidence="1 2">
    <name type="scientific">Novosphingobium rhizovicinum</name>
    <dbReference type="NCBI Taxonomy" id="3228928"/>
    <lineage>
        <taxon>Bacteria</taxon>
        <taxon>Pseudomonadati</taxon>
        <taxon>Pseudomonadota</taxon>
        <taxon>Alphaproteobacteria</taxon>
        <taxon>Sphingomonadales</taxon>
        <taxon>Sphingomonadaceae</taxon>
        <taxon>Novosphingobium</taxon>
    </lineage>
</organism>
<evidence type="ECO:0000313" key="2">
    <source>
        <dbReference type="Proteomes" id="UP001556118"/>
    </source>
</evidence>
<gene>
    <name evidence="1" type="ORF">ABUH87_02865</name>
</gene>
<reference evidence="1 2" key="1">
    <citation type="submission" date="2024-06" db="EMBL/GenBank/DDBJ databases">
        <title>Novosphingobium rhizovicinus M1R2S20.</title>
        <authorList>
            <person name="Sun J.-Q."/>
        </authorList>
    </citation>
    <scope>NUCLEOTIDE SEQUENCE [LARGE SCALE GENOMIC DNA]</scope>
    <source>
        <strain evidence="1 2">M1R2S20</strain>
    </source>
</reference>
<name>A0ABV3R7Q1_9SPHN</name>